<sequence length="158" mass="18938">MFNFLQSNYELFLISIYTFLIILTIRHFIKNKYLIVLCHLVTFLTFFIMSIGGGSVENDAYKRYEEFVLLEQDKQLENAKKNPDQFDSMFQIDLRQFKDSTEFKKYLLDIDDSVDKSEAMMVGWIFAFLYEISKIFVFLLTSVLRKIIRIKRIFKQIC</sequence>
<evidence type="ECO:0000313" key="3">
    <source>
        <dbReference type="Proteomes" id="UP000001951"/>
    </source>
</evidence>
<reference evidence="2 3" key="1">
    <citation type="journal article" date="2006" name="PLoS Genet.">
        <title>Genome sequence of Rickettsia bellii illuminates the role of amoebae in gene exchanges between intracellular pathogens.</title>
        <authorList>
            <person name="Ogata H."/>
            <person name="La Scola B."/>
            <person name="Audic S."/>
            <person name="Renesto P."/>
            <person name="Blanc G."/>
            <person name="Robert C."/>
            <person name="Fournier P.-E."/>
            <person name="Claverie J.-M."/>
            <person name="Raoult D."/>
        </authorList>
    </citation>
    <scope>NUCLEOTIDE SEQUENCE [LARGE SCALE GENOMIC DNA]</scope>
    <source>
        <strain evidence="2 3">RML369-C</strain>
    </source>
</reference>
<dbReference type="EMBL" id="CP000087">
    <property type="protein sequence ID" value="ABE04880.1"/>
    <property type="molecule type" value="Genomic_DNA"/>
</dbReference>
<gene>
    <name evidence="2" type="ordered locus">RBE_0799</name>
</gene>
<dbReference type="Proteomes" id="UP000001951">
    <property type="component" value="Chromosome"/>
</dbReference>
<dbReference type="KEGG" id="rbe:RBE_0799"/>
<proteinExistence type="predicted"/>
<keyword evidence="1" id="KW-0812">Transmembrane</keyword>
<name>Q1RID4_RICBR</name>
<protein>
    <submittedName>
        <fullName evidence="2">Uncharacterized protein</fullName>
    </submittedName>
</protein>
<organism evidence="2 3">
    <name type="scientific">Rickettsia bellii (strain RML369-C)</name>
    <dbReference type="NCBI Taxonomy" id="336407"/>
    <lineage>
        <taxon>Bacteria</taxon>
        <taxon>Pseudomonadati</taxon>
        <taxon>Pseudomonadota</taxon>
        <taxon>Alphaproteobacteria</taxon>
        <taxon>Rickettsiales</taxon>
        <taxon>Rickettsiaceae</taxon>
        <taxon>Rickettsieae</taxon>
        <taxon>Rickettsia</taxon>
        <taxon>belli group</taxon>
    </lineage>
</organism>
<feature type="transmembrane region" description="Helical" evidence="1">
    <location>
        <begin position="12"/>
        <end position="29"/>
    </location>
</feature>
<dbReference type="HOGENOM" id="CLU_141041_0_0_5"/>
<keyword evidence="1" id="KW-0472">Membrane</keyword>
<evidence type="ECO:0000256" key="1">
    <source>
        <dbReference type="SAM" id="Phobius"/>
    </source>
</evidence>
<accession>Q1RID4</accession>
<feature type="transmembrane region" description="Helical" evidence="1">
    <location>
        <begin position="121"/>
        <end position="144"/>
    </location>
</feature>
<evidence type="ECO:0000313" key="2">
    <source>
        <dbReference type="EMBL" id="ABE04880.1"/>
    </source>
</evidence>
<feature type="transmembrane region" description="Helical" evidence="1">
    <location>
        <begin position="36"/>
        <end position="56"/>
    </location>
</feature>
<keyword evidence="1" id="KW-1133">Transmembrane helix</keyword>
<dbReference type="AlphaFoldDB" id="Q1RID4"/>